<dbReference type="InterPro" id="IPR005234">
    <property type="entry name" value="ScpB_csome_segregation"/>
</dbReference>
<dbReference type="GO" id="GO:0051301">
    <property type="term" value="P:cell division"/>
    <property type="evidence" value="ECO:0007669"/>
    <property type="project" value="UniProtKB-KW"/>
</dbReference>
<proteinExistence type="predicted"/>
<name>A0AAE3MZL2_9HYPH</name>
<feature type="region of interest" description="Disordered" evidence="5">
    <location>
        <begin position="1"/>
        <end position="20"/>
    </location>
</feature>
<keyword evidence="7" id="KW-1185">Reference proteome</keyword>
<evidence type="ECO:0000313" key="6">
    <source>
        <dbReference type="EMBL" id="MCX8997216.1"/>
    </source>
</evidence>
<protein>
    <submittedName>
        <fullName evidence="6">SMC-Scp complex subunit ScpB</fullName>
    </submittedName>
</protein>
<keyword evidence="3" id="KW-0159">Chromosome partition</keyword>
<dbReference type="SUPFAM" id="SSF46785">
    <property type="entry name" value="Winged helix' DNA-binding domain"/>
    <property type="match status" value="2"/>
</dbReference>
<gene>
    <name evidence="6" type="ORF">NOF55_08880</name>
</gene>
<sequence>MAEPDAVKPPHGKRRTGQAKAGDEYLLDRELVDLPPELRWREWMLRVEAVIFAAAEPVGRETLARVVSKDCSVDLLIDDLRAELRDRPYEIVFAAGGWQHRTHSRFAVSIRASQAPTRSAAPALSDFEAMVLMAIAYFQPITRGDLSKIFGKEVSRDTIASLRNANFLASGPRSPTPGAPYTYVTTKHFLTAFGMETLRDLPDIEALEDAGLLIKRAEQDETSFVEVRAEGEAISTE</sequence>
<comment type="caution">
    <text evidence="6">The sequence shown here is derived from an EMBL/GenBank/DDBJ whole genome shotgun (WGS) entry which is preliminary data.</text>
</comment>
<evidence type="ECO:0000256" key="3">
    <source>
        <dbReference type="ARBA" id="ARBA00022829"/>
    </source>
</evidence>
<dbReference type="PANTHER" id="PTHR34298">
    <property type="entry name" value="SEGREGATION AND CONDENSATION PROTEIN B"/>
    <property type="match status" value="1"/>
</dbReference>
<dbReference type="InterPro" id="IPR036390">
    <property type="entry name" value="WH_DNA-bd_sf"/>
</dbReference>
<evidence type="ECO:0000256" key="4">
    <source>
        <dbReference type="ARBA" id="ARBA00023306"/>
    </source>
</evidence>
<dbReference type="Proteomes" id="UP001208771">
    <property type="component" value="Unassembled WGS sequence"/>
</dbReference>
<keyword evidence="1" id="KW-0963">Cytoplasm</keyword>
<keyword evidence="2" id="KW-0132">Cell division</keyword>
<evidence type="ECO:0000256" key="1">
    <source>
        <dbReference type="ARBA" id="ARBA00022490"/>
    </source>
</evidence>
<dbReference type="GO" id="GO:0051304">
    <property type="term" value="P:chromosome separation"/>
    <property type="evidence" value="ECO:0007669"/>
    <property type="project" value="InterPro"/>
</dbReference>
<organism evidence="6 7">
    <name type="scientific">Ectorhizobium quercum</name>
    <dbReference type="NCBI Taxonomy" id="2965071"/>
    <lineage>
        <taxon>Bacteria</taxon>
        <taxon>Pseudomonadati</taxon>
        <taxon>Pseudomonadota</taxon>
        <taxon>Alphaproteobacteria</taxon>
        <taxon>Hyphomicrobiales</taxon>
        <taxon>Rhizobiaceae</taxon>
        <taxon>Ectorhizobium</taxon>
    </lineage>
</organism>
<dbReference type="PANTHER" id="PTHR34298:SF2">
    <property type="entry name" value="SEGREGATION AND CONDENSATION PROTEIN B"/>
    <property type="match status" value="1"/>
</dbReference>
<accession>A0AAE3MZL2</accession>
<dbReference type="RefSeq" id="WP_306411010.1">
    <property type="nucleotide sequence ID" value="NZ_JANFPI010000003.1"/>
</dbReference>
<reference evidence="6" key="1">
    <citation type="submission" date="2022-07" db="EMBL/GenBank/DDBJ databases">
        <title>Ectorhizobium quercum gen.nov., sp. nov.</title>
        <authorList>
            <person name="Ma T."/>
            <person name="Li Y."/>
        </authorList>
    </citation>
    <scope>NUCLEOTIDE SEQUENCE</scope>
    <source>
        <strain evidence="6">BDR2-2</strain>
    </source>
</reference>
<dbReference type="AlphaFoldDB" id="A0AAE3MZL2"/>
<dbReference type="Gene3D" id="1.10.10.10">
    <property type="entry name" value="Winged helix-like DNA-binding domain superfamily/Winged helix DNA-binding domain"/>
    <property type="match status" value="2"/>
</dbReference>
<evidence type="ECO:0000256" key="2">
    <source>
        <dbReference type="ARBA" id="ARBA00022618"/>
    </source>
</evidence>
<dbReference type="PIRSF" id="PIRSF019345">
    <property type="entry name" value="ScpB"/>
    <property type="match status" value="1"/>
</dbReference>
<keyword evidence="4" id="KW-0131">Cell cycle</keyword>
<evidence type="ECO:0000313" key="7">
    <source>
        <dbReference type="Proteomes" id="UP001208771"/>
    </source>
</evidence>
<evidence type="ECO:0000256" key="5">
    <source>
        <dbReference type="SAM" id="MobiDB-lite"/>
    </source>
</evidence>
<dbReference type="Pfam" id="PF04079">
    <property type="entry name" value="SMC_ScpB"/>
    <property type="match status" value="1"/>
</dbReference>
<dbReference type="InterPro" id="IPR036388">
    <property type="entry name" value="WH-like_DNA-bd_sf"/>
</dbReference>
<dbReference type="EMBL" id="JANFPI010000003">
    <property type="protein sequence ID" value="MCX8997216.1"/>
    <property type="molecule type" value="Genomic_DNA"/>
</dbReference>